<name>A0A4C1UK95_EUMVA</name>
<gene>
    <name evidence="1" type="ORF">EVAR_75524_1</name>
</gene>
<comment type="caution">
    <text evidence="1">The sequence shown here is derived from an EMBL/GenBank/DDBJ whole genome shotgun (WGS) entry which is preliminary data.</text>
</comment>
<organism evidence="1 2">
    <name type="scientific">Eumeta variegata</name>
    <name type="common">Bagworm moth</name>
    <name type="synonym">Eumeta japonica</name>
    <dbReference type="NCBI Taxonomy" id="151549"/>
    <lineage>
        <taxon>Eukaryota</taxon>
        <taxon>Metazoa</taxon>
        <taxon>Ecdysozoa</taxon>
        <taxon>Arthropoda</taxon>
        <taxon>Hexapoda</taxon>
        <taxon>Insecta</taxon>
        <taxon>Pterygota</taxon>
        <taxon>Neoptera</taxon>
        <taxon>Endopterygota</taxon>
        <taxon>Lepidoptera</taxon>
        <taxon>Glossata</taxon>
        <taxon>Ditrysia</taxon>
        <taxon>Tineoidea</taxon>
        <taxon>Psychidae</taxon>
        <taxon>Oiketicinae</taxon>
        <taxon>Eumeta</taxon>
    </lineage>
</organism>
<accession>A0A4C1UK95</accession>
<proteinExistence type="predicted"/>
<dbReference type="EMBL" id="BGZK01000180">
    <property type="protein sequence ID" value="GBP26392.1"/>
    <property type="molecule type" value="Genomic_DNA"/>
</dbReference>
<evidence type="ECO:0000313" key="1">
    <source>
        <dbReference type="EMBL" id="GBP26392.1"/>
    </source>
</evidence>
<evidence type="ECO:0000313" key="2">
    <source>
        <dbReference type="Proteomes" id="UP000299102"/>
    </source>
</evidence>
<protein>
    <submittedName>
        <fullName evidence="1">Uncharacterized protein</fullName>
    </submittedName>
</protein>
<sequence length="138" mass="15809">MALHCQPAITRGLKPCSEGSFEVRTKESFYFGTVFVGALRWLRVSVHMRWGEKHLRQQTHNKKILRYQSRAVVSMAAARKWTGLTASRYNKLRRRCHRIQMTSQIENINEIAVPLAGYTSASLTGLDPFAFSARKINL</sequence>
<reference evidence="1 2" key="1">
    <citation type="journal article" date="2019" name="Commun. Biol.">
        <title>The bagworm genome reveals a unique fibroin gene that provides high tensile strength.</title>
        <authorList>
            <person name="Kono N."/>
            <person name="Nakamura H."/>
            <person name="Ohtoshi R."/>
            <person name="Tomita M."/>
            <person name="Numata K."/>
            <person name="Arakawa K."/>
        </authorList>
    </citation>
    <scope>NUCLEOTIDE SEQUENCE [LARGE SCALE GENOMIC DNA]</scope>
</reference>
<dbReference type="AlphaFoldDB" id="A0A4C1UK95"/>
<keyword evidence="2" id="KW-1185">Reference proteome</keyword>
<dbReference type="Proteomes" id="UP000299102">
    <property type="component" value="Unassembled WGS sequence"/>
</dbReference>